<organism evidence="1">
    <name type="scientific">freshwater metagenome</name>
    <dbReference type="NCBI Taxonomy" id="449393"/>
    <lineage>
        <taxon>unclassified sequences</taxon>
        <taxon>metagenomes</taxon>
        <taxon>ecological metagenomes</taxon>
    </lineage>
</organism>
<evidence type="ECO:0000313" key="1">
    <source>
        <dbReference type="EMBL" id="CAB4604955.1"/>
    </source>
</evidence>
<reference evidence="1" key="1">
    <citation type="submission" date="2020-05" db="EMBL/GenBank/DDBJ databases">
        <authorList>
            <person name="Chiriac C."/>
            <person name="Salcher M."/>
            <person name="Ghai R."/>
            <person name="Kavagutti S V."/>
        </authorList>
    </citation>
    <scope>NUCLEOTIDE SEQUENCE</scope>
</reference>
<accession>A0A6J6H133</accession>
<dbReference type="EMBL" id="CAEZUL010000123">
    <property type="protein sequence ID" value="CAB4604955.1"/>
    <property type="molecule type" value="Genomic_DNA"/>
</dbReference>
<dbReference type="InterPro" id="IPR009241">
    <property type="entry name" value="HigB-like"/>
</dbReference>
<proteinExistence type="predicted"/>
<dbReference type="AlphaFoldDB" id="A0A6J6H133"/>
<dbReference type="Pfam" id="PF05973">
    <property type="entry name" value="Gp49"/>
    <property type="match status" value="1"/>
</dbReference>
<protein>
    <submittedName>
        <fullName evidence="1">Unannotated protein</fullName>
    </submittedName>
</protein>
<name>A0A6J6H133_9ZZZZ</name>
<sequence>MSLTEKQRDAMEDRIDLLRIHGPALTRPIVGQITNSRHKNMKELRCTSNGHLRALFMFMPNQDGVLLFAGSKSGERGDPKWNDWYRYVIPIADDIADREIMKRRK</sequence>
<gene>
    <name evidence="1" type="ORF">UFOPK1808_01025</name>
</gene>